<keyword evidence="2" id="KW-0812">Transmembrane</keyword>
<dbReference type="InterPro" id="IPR028082">
    <property type="entry name" value="Peripla_BP_I"/>
</dbReference>
<reference evidence="4 5" key="1">
    <citation type="submission" date="2016-11" db="EMBL/GenBank/DDBJ databases">
        <authorList>
            <person name="Jaros S."/>
            <person name="Januszkiewicz K."/>
            <person name="Wedrychowicz H."/>
        </authorList>
    </citation>
    <scope>NUCLEOTIDE SEQUENCE [LARGE SCALE GENOMIC DNA]</scope>
    <source>
        <strain evidence="4 5">DSM 3074</strain>
    </source>
</reference>
<dbReference type="InterPro" id="IPR003760">
    <property type="entry name" value="PnrA-like"/>
</dbReference>
<organism evidence="4 5">
    <name type="scientific">Anaerovibrio lipolyticus DSM 3074</name>
    <dbReference type="NCBI Taxonomy" id="1120997"/>
    <lineage>
        <taxon>Bacteria</taxon>
        <taxon>Bacillati</taxon>
        <taxon>Bacillota</taxon>
        <taxon>Negativicutes</taxon>
        <taxon>Selenomonadales</taxon>
        <taxon>Selenomonadaceae</taxon>
        <taxon>Anaerovibrio</taxon>
    </lineage>
</organism>
<protein>
    <submittedName>
        <fullName evidence="4">Basic membrane protein A</fullName>
    </submittedName>
</protein>
<feature type="domain" description="ABC transporter substrate-binding protein PnrA-like" evidence="3">
    <location>
        <begin position="40"/>
        <end position="319"/>
    </location>
</feature>
<dbReference type="Proteomes" id="UP000191240">
    <property type="component" value="Unassembled WGS sequence"/>
</dbReference>
<gene>
    <name evidence="4" type="ORF">SAMN02745671_02152</name>
</gene>
<dbReference type="PANTHER" id="PTHR43208">
    <property type="entry name" value="ABC TRANSPORTER SUBSTRATE-BINDING PROTEIN"/>
    <property type="match status" value="1"/>
</dbReference>
<dbReference type="OrthoDB" id="9769871at2"/>
<feature type="transmembrane region" description="Helical" evidence="2">
    <location>
        <begin position="12"/>
        <end position="31"/>
    </location>
</feature>
<name>A0A1M6F5H8_9FIRM</name>
<evidence type="ECO:0000256" key="2">
    <source>
        <dbReference type="SAM" id="Phobius"/>
    </source>
</evidence>
<keyword evidence="1" id="KW-0732">Signal</keyword>
<keyword evidence="2" id="KW-1133">Transmembrane helix</keyword>
<dbReference type="EMBL" id="FQYW01000018">
    <property type="protein sequence ID" value="SHI92984.1"/>
    <property type="molecule type" value="Genomic_DNA"/>
</dbReference>
<evidence type="ECO:0000259" key="3">
    <source>
        <dbReference type="Pfam" id="PF02608"/>
    </source>
</evidence>
<keyword evidence="2" id="KW-0472">Membrane</keyword>
<sequence>MEPKQRSMFEWAMLLGLFFFITALGASLWYFSNDKDIKKPVVGIVLLGDRNEEGWNAPQYRGMKKACDAMGVELLVSDNNSGLDGKCADAVRKMVENGAGMVFLTSYSYTTDGKTLIREFPQVAFGTNSAECRGRNMTSYFIRMYQGRYLTGALAGMRTKSNVIGYVAAMPNSEVNRGINAFTLGVQRTNPNARVVVMYTGSWENEEVEEEHTYRLITQEKADVITYHQDEPMAATVAEKMGVDYIGYYEDLQNGSEHDLTSIMCNWDRYYEDIVRYYLKGEMNFVDNRWVGMEADLVELSQLSDAVTYEQRTVLKQLKKEMLAGRFVFAGEIFDNKGKRRCQPNEVIRDEYLLQHMDWLVKGVDVLE</sequence>
<dbReference type="GO" id="GO:0005886">
    <property type="term" value="C:plasma membrane"/>
    <property type="evidence" value="ECO:0007669"/>
    <property type="project" value="InterPro"/>
</dbReference>
<proteinExistence type="predicted"/>
<dbReference type="RefSeq" id="WP_052212129.1">
    <property type="nucleotide sequence ID" value="NZ_FQYW01000018.1"/>
</dbReference>
<dbReference type="AlphaFoldDB" id="A0A1M6F5H8"/>
<dbReference type="Gene3D" id="3.40.50.2300">
    <property type="match status" value="2"/>
</dbReference>
<evidence type="ECO:0000313" key="4">
    <source>
        <dbReference type="EMBL" id="SHI92984.1"/>
    </source>
</evidence>
<dbReference type="SUPFAM" id="SSF53822">
    <property type="entry name" value="Periplasmic binding protein-like I"/>
    <property type="match status" value="1"/>
</dbReference>
<accession>A0A1M6F5H8</accession>
<dbReference type="Pfam" id="PF02608">
    <property type="entry name" value="Bmp"/>
    <property type="match status" value="1"/>
</dbReference>
<dbReference type="InterPro" id="IPR052910">
    <property type="entry name" value="ABC-Purine-Binding"/>
</dbReference>
<dbReference type="CDD" id="cd19963">
    <property type="entry name" value="PBP1_BMP-like"/>
    <property type="match status" value="1"/>
</dbReference>
<dbReference type="PANTHER" id="PTHR43208:SF1">
    <property type="entry name" value="ABC TRANSPORTER SUBSTRATE-BINDING PROTEIN"/>
    <property type="match status" value="1"/>
</dbReference>
<evidence type="ECO:0000313" key="5">
    <source>
        <dbReference type="Proteomes" id="UP000191240"/>
    </source>
</evidence>
<evidence type="ECO:0000256" key="1">
    <source>
        <dbReference type="ARBA" id="ARBA00022729"/>
    </source>
</evidence>